<dbReference type="PROSITE" id="PS51352">
    <property type="entry name" value="THIOREDOXIN_2"/>
    <property type="match status" value="1"/>
</dbReference>
<dbReference type="AlphaFoldDB" id="A0A1Y5F970"/>
<sequence>MKNKKVIVGVSVFVMMVVFALAASIYKNQMDKKMSFLASDNVETFIRDYSPTLGSDDAEIHLVEFLDPECESCRMFYPYVKKLMSEYPGKIKLVVRYMPFHTNSKFVIKILEASRKQGKYWEALETLFKYQPKWGSHHNPRPELVWTFLPEVGVDVEQIKRDMNDPSFVKIIEQDLADGRTLGVRATPSFFVNGKPLKKFGYSYLKDLIEAELK</sequence>
<evidence type="ECO:0000259" key="7">
    <source>
        <dbReference type="PROSITE" id="PS51352"/>
    </source>
</evidence>
<keyword evidence="6" id="KW-1133">Transmembrane helix</keyword>
<evidence type="ECO:0000256" key="5">
    <source>
        <dbReference type="ARBA" id="ARBA00023284"/>
    </source>
</evidence>
<accession>A0A1Y5F970</accession>
<name>A0A1Y5F970_9BACT</name>
<comment type="similarity">
    <text evidence="1">Belongs to the thioredoxin family. DsbA subfamily.</text>
</comment>
<dbReference type="InterPro" id="IPR036249">
    <property type="entry name" value="Thioredoxin-like_sf"/>
</dbReference>
<keyword evidence="3" id="KW-0560">Oxidoreductase</keyword>
<keyword evidence="6" id="KW-0472">Membrane</keyword>
<dbReference type="SUPFAM" id="SSF52833">
    <property type="entry name" value="Thioredoxin-like"/>
    <property type="match status" value="1"/>
</dbReference>
<keyword evidence="4" id="KW-1015">Disulfide bond</keyword>
<keyword evidence="2" id="KW-0732">Signal</keyword>
<dbReference type="EMBL" id="MAAO01000011">
    <property type="protein sequence ID" value="OUR94208.1"/>
    <property type="molecule type" value="Genomic_DNA"/>
</dbReference>
<reference evidence="9" key="1">
    <citation type="journal article" date="2017" name="Proc. Natl. Acad. Sci. U.S.A.">
        <title>Simulation of Deepwater Horizon oil plume reveals substrate specialization within a complex community of hydrocarbon-degraders.</title>
        <authorList>
            <person name="Hu P."/>
            <person name="Dubinsky E.A."/>
            <person name="Probst A.J."/>
            <person name="Wang J."/>
            <person name="Sieber C.M.K."/>
            <person name="Tom L.M."/>
            <person name="Gardinali P."/>
            <person name="Banfield J.F."/>
            <person name="Atlas R.M."/>
            <person name="Andersen G.L."/>
        </authorList>
    </citation>
    <scope>NUCLEOTIDE SEQUENCE [LARGE SCALE GENOMIC DNA]</scope>
</reference>
<organism evidence="8 9">
    <name type="scientific">Halobacteriovorax marinus</name>
    <dbReference type="NCBI Taxonomy" id="97084"/>
    <lineage>
        <taxon>Bacteria</taxon>
        <taxon>Pseudomonadati</taxon>
        <taxon>Bdellovibrionota</taxon>
        <taxon>Bacteriovoracia</taxon>
        <taxon>Bacteriovoracales</taxon>
        <taxon>Halobacteriovoraceae</taxon>
        <taxon>Halobacteriovorax</taxon>
    </lineage>
</organism>
<dbReference type="Gene3D" id="3.40.30.10">
    <property type="entry name" value="Glutaredoxin"/>
    <property type="match status" value="1"/>
</dbReference>
<dbReference type="InterPro" id="IPR013766">
    <property type="entry name" value="Thioredoxin_domain"/>
</dbReference>
<feature type="domain" description="Thioredoxin" evidence="7">
    <location>
        <begin position="27"/>
        <end position="214"/>
    </location>
</feature>
<gene>
    <name evidence="8" type="ORF">A9Q84_18060</name>
</gene>
<protein>
    <submittedName>
        <fullName evidence="8">Disulfide bond formation protein DsbA</fullName>
    </submittedName>
</protein>
<feature type="transmembrane region" description="Helical" evidence="6">
    <location>
        <begin position="6"/>
        <end position="26"/>
    </location>
</feature>
<evidence type="ECO:0000313" key="9">
    <source>
        <dbReference type="Proteomes" id="UP000196531"/>
    </source>
</evidence>
<dbReference type="Proteomes" id="UP000196531">
    <property type="component" value="Unassembled WGS sequence"/>
</dbReference>
<keyword evidence="5" id="KW-0676">Redox-active center</keyword>
<evidence type="ECO:0000256" key="2">
    <source>
        <dbReference type="ARBA" id="ARBA00022729"/>
    </source>
</evidence>
<evidence type="ECO:0000256" key="4">
    <source>
        <dbReference type="ARBA" id="ARBA00023157"/>
    </source>
</evidence>
<evidence type="ECO:0000256" key="3">
    <source>
        <dbReference type="ARBA" id="ARBA00023002"/>
    </source>
</evidence>
<dbReference type="InterPro" id="IPR012336">
    <property type="entry name" value="Thioredoxin-like_fold"/>
</dbReference>
<evidence type="ECO:0000256" key="1">
    <source>
        <dbReference type="ARBA" id="ARBA00005791"/>
    </source>
</evidence>
<evidence type="ECO:0000313" key="8">
    <source>
        <dbReference type="EMBL" id="OUR94208.1"/>
    </source>
</evidence>
<keyword evidence="6" id="KW-0812">Transmembrane</keyword>
<dbReference type="GO" id="GO:0016491">
    <property type="term" value="F:oxidoreductase activity"/>
    <property type="evidence" value="ECO:0007669"/>
    <property type="project" value="UniProtKB-KW"/>
</dbReference>
<dbReference type="PANTHER" id="PTHR13887">
    <property type="entry name" value="GLUTATHIONE S-TRANSFERASE KAPPA"/>
    <property type="match status" value="1"/>
</dbReference>
<dbReference type="Pfam" id="PF13462">
    <property type="entry name" value="Thioredoxin_4"/>
    <property type="match status" value="1"/>
</dbReference>
<evidence type="ECO:0000256" key="6">
    <source>
        <dbReference type="SAM" id="Phobius"/>
    </source>
</evidence>
<comment type="caution">
    <text evidence="8">The sequence shown here is derived from an EMBL/GenBank/DDBJ whole genome shotgun (WGS) entry which is preliminary data.</text>
</comment>
<proteinExistence type="inferred from homology"/>
<dbReference type="PANTHER" id="PTHR13887:SF14">
    <property type="entry name" value="DISULFIDE BOND FORMATION PROTEIN D"/>
    <property type="match status" value="1"/>
</dbReference>